<dbReference type="OrthoDB" id="5498330at2"/>
<dbReference type="Pfam" id="PF08282">
    <property type="entry name" value="Hydrolase_3"/>
    <property type="match status" value="1"/>
</dbReference>
<feature type="active site" description="Nucleophile" evidence="6">
    <location>
        <position position="8"/>
    </location>
</feature>
<dbReference type="InterPro" id="IPR000150">
    <property type="entry name" value="Cof"/>
</dbReference>
<keyword evidence="4 6" id="KW-0460">Magnesium</keyword>
<evidence type="ECO:0000256" key="3">
    <source>
        <dbReference type="ARBA" id="ARBA00022801"/>
    </source>
</evidence>
<comment type="cofactor">
    <cofactor evidence="1 6">
        <name>Mg(2+)</name>
        <dbReference type="ChEBI" id="CHEBI:18420"/>
    </cofactor>
</comment>
<dbReference type="RefSeq" id="WP_078004522.1">
    <property type="nucleotide sequence ID" value="NZ_MRUL01000020.1"/>
</dbReference>
<dbReference type="STRING" id="1926881.BTJ39_20195"/>
<dbReference type="GO" id="GO:0000287">
    <property type="term" value="F:magnesium ion binding"/>
    <property type="evidence" value="ECO:0007669"/>
    <property type="project" value="UniProtKB-UniRule"/>
</dbReference>
<dbReference type="AlphaFoldDB" id="A0A1S8YEP5"/>
<name>A0A1S8YEP5_9GAMM</name>
<dbReference type="CDD" id="cd07516">
    <property type="entry name" value="HAD_Pase"/>
    <property type="match status" value="1"/>
</dbReference>
<keyword evidence="8" id="KW-1185">Reference proteome</keyword>
<dbReference type="InterPro" id="IPR006379">
    <property type="entry name" value="HAD-SF_hydro_IIB"/>
</dbReference>
<dbReference type="EC" id="3.6.1.-" evidence="6"/>
<dbReference type="PROSITE" id="PS01229">
    <property type="entry name" value="COF_2"/>
    <property type="match status" value="1"/>
</dbReference>
<comment type="caution">
    <text evidence="7">The sequence shown here is derived from an EMBL/GenBank/DDBJ whole genome shotgun (WGS) entry which is preliminary data.</text>
</comment>
<comment type="function">
    <text evidence="6">Catalyzes the hydrolysis of 4-amino-2-methyl-5-hydroxymethylpyrimidine pyrophosphate (HMP-PP) to 4-amino-2-methyl-5-hydroxymethylpyrimidine phosphate (HMP-P).</text>
</comment>
<dbReference type="SFLD" id="SFLDS00003">
    <property type="entry name" value="Haloacid_Dehalogenase"/>
    <property type="match status" value="1"/>
</dbReference>
<dbReference type="Gene3D" id="3.30.1240.10">
    <property type="match status" value="1"/>
</dbReference>
<dbReference type="InterPro" id="IPR036412">
    <property type="entry name" value="HAD-like_sf"/>
</dbReference>
<dbReference type="NCBIfam" id="TIGR00099">
    <property type="entry name" value="Cof-subfamily"/>
    <property type="match status" value="1"/>
</dbReference>
<accession>A0A1S8YEP5</accession>
<evidence type="ECO:0000256" key="6">
    <source>
        <dbReference type="HAMAP-Rule" id="MF_01847"/>
    </source>
</evidence>
<feature type="binding site" evidence="6">
    <location>
        <position position="212"/>
    </location>
    <ligand>
        <name>Mg(2+)</name>
        <dbReference type="ChEBI" id="CHEBI:18420"/>
    </ligand>
</feature>
<feature type="binding site" evidence="6">
    <location>
        <position position="10"/>
    </location>
    <ligand>
        <name>Mg(2+)</name>
        <dbReference type="ChEBI" id="CHEBI:18420"/>
    </ligand>
</feature>
<protein>
    <recommendedName>
        <fullName evidence="6">HMP-PP phosphatase</fullName>
        <ecNumber evidence="6">3.6.1.-</ecNumber>
    </recommendedName>
</protein>
<organism evidence="7 8">
    <name type="scientific">Izhakiella australiensis</name>
    <dbReference type="NCBI Taxonomy" id="1926881"/>
    <lineage>
        <taxon>Bacteria</taxon>
        <taxon>Pseudomonadati</taxon>
        <taxon>Pseudomonadota</taxon>
        <taxon>Gammaproteobacteria</taxon>
        <taxon>Enterobacterales</taxon>
        <taxon>Erwiniaceae</taxon>
        <taxon>Izhakiella</taxon>
    </lineage>
</organism>
<dbReference type="PANTHER" id="PTHR47267">
    <property type="match status" value="1"/>
</dbReference>
<evidence type="ECO:0000256" key="2">
    <source>
        <dbReference type="ARBA" id="ARBA00022723"/>
    </source>
</evidence>
<evidence type="ECO:0000256" key="5">
    <source>
        <dbReference type="ARBA" id="ARBA00034778"/>
    </source>
</evidence>
<comment type="catalytic activity">
    <reaction evidence="6">
        <text>4-amino-2-methyl-5-(diphosphooxymethyl)pyrimidine + H2O = 4-amino-2-methyl-5-(phosphooxymethyl)pyrimidine + phosphate + H(+)</text>
        <dbReference type="Rhea" id="RHEA:27914"/>
        <dbReference type="ChEBI" id="CHEBI:15377"/>
        <dbReference type="ChEBI" id="CHEBI:15378"/>
        <dbReference type="ChEBI" id="CHEBI:43474"/>
        <dbReference type="ChEBI" id="CHEBI:57841"/>
        <dbReference type="ChEBI" id="CHEBI:58354"/>
    </reaction>
</comment>
<dbReference type="GO" id="GO:0002145">
    <property type="term" value="F:4-amino-5-hydroxymethyl-2-methylpyrimidine diphosphatase activity"/>
    <property type="evidence" value="ECO:0007669"/>
    <property type="project" value="RHEA"/>
</dbReference>
<gene>
    <name evidence="6" type="primary">cof</name>
    <name evidence="7" type="ORF">BTJ39_20195</name>
</gene>
<evidence type="ECO:0000256" key="1">
    <source>
        <dbReference type="ARBA" id="ARBA00001946"/>
    </source>
</evidence>
<feature type="binding site" evidence="6">
    <location>
        <position position="8"/>
    </location>
    <ligand>
        <name>Mg(2+)</name>
        <dbReference type="ChEBI" id="CHEBI:18420"/>
    </ligand>
</feature>
<comment type="similarity">
    <text evidence="5 6">Belongs to the HAD-like hydrolase superfamily. Cof family.</text>
</comment>
<sequence>MARLAAFDMDGTLLLPTHTLGEATLATLRALQKKQIAVTFATGRHYLDMQPQIAPLALNAWLITGNGTRIHDSEGKVHFAADLPPDVAEEVIHANWNTAATLHAFNDCGWFTSHELPALLYAHRASGFSYQLMDLRKLPAHQVTKLCFIGEHGELCQLKARLREALSERVHLCFSAWECLEVLPLSCNKGEALSRLATSLGFTLHECMAFGDAMNDREMLARVGKGYVMGNAMHQLKAALPHLPVIGTCATQGVSHFLNHWLSTPHLAYSPEY</sequence>
<dbReference type="SFLD" id="SFLDG01140">
    <property type="entry name" value="C2.B:_Phosphomannomutase_and_P"/>
    <property type="match status" value="1"/>
</dbReference>
<dbReference type="Proteomes" id="UP000190667">
    <property type="component" value="Unassembled WGS sequence"/>
</dbReference>
<dbReference type="EMBL" id="MRUL01000020">
    <property type="protein sequence ID" value="OON37520.1"/>
    <property type="molecule type" value="Genomic_DNA"/>
</dbReference>
<dbReference type="NCBIfam" id="NF011705">
    <property type="entry name" value="PRK15126.1"/>
    <property type="match status" value="1"/>
</dbReference>
<evidence type="ECO:0000313" key="7">
    <source>
        <dbReference type="EMBL" id="OON37520.1"/>
    </source>
</evidence>
<proteinExistence type="inferred from homology"/>
<keyword evidence="2 6" id="KW-0479">Metal-binding</keyword>
<evidence type="ECO:0000256" key="4">
    <source>
        <dbReference type="ARBA" id="ARBA00022842"/>
    </source>
</evidence>
<reference evidence="7 8" key="1">
    <citation type="submission" date="2016-12" db="EMBL/GenBank/DDBJ databases">
        <title>Izhakiella australiana sp. nov. of genus Izhakiella isolated from Australian desert.</title>
        <authorList>
            <person name="Ji M."/>
        </authorList>
    </citation>
    <scope>NUCLEOTIDE SEQUENCE [LARGE SCALE GENOMIC DNA]</scope>
    <source>
        <strain evidence="7 8">D4N98</strain>
    </source>
</reference>
<dbReference type="HAMAP" id="MF_01847">
    <property type="entry name" value="HMP_PP_phosphat"/>
    <property type="match status" value="1"/>
</dbReference>
<dbReference type="NCBIfam" id="TIGR01484">
    <property type="entry name" value="HAD-SF-IIB"/>
    <property type="match status" value="1"/>
</dbReference>
<dbReference type="GO" id="GO:0016791">
    <property type="term" value="F:phosphatase activity"/>
    <property type="evidence" value="ECO:0007669"/>
    <property type="project" value="UniProtKB-UniRule"/>
</dbReference>
<dbReference type="SUPFAM" id="SSF56784">
    <property type="entry name" value="HAD-like"/>
    <property type="match status" value="1"/>
</dbReference>
<dbReference type="PANTHER" id="PTHR47267:SF2">
    <property type="entry name" value="HMP-PP PHOSPHATASE"/>
    <property type="match status" value="1"/>
</dbReference>
<dbReference type="Gene3D" id="3.40.50.1000">
    <property type="entry name" value="HAD superfamily/HAD-like"/>
    <property type="match status" value="1"/>
</dbReference>
<dbReference type="PROSITE" id="PS01228">
    <property type="entry name" value="COF_1"/>
    <property type="match status" value="1"/>
</dbReference>
<keyword evidence="3 6" id="KW-0378">Hydrolase</keyword>
<dbReference type="InterPro" id="IPR023214">
    <property type="entry name" value="HAD_sf"/>
</dbReference>
<evidence type="ECO:0000313" key="8">
    <source>
        <dbReference type="Proteomes" id="UP000190667"/>
    </source>
</evidence>
<dbReference type="InterPro" id="IPR023938">
    <property type="entry name" value="HMP-PP_phosphatase"/>
</dbReference>